<organism evidence="5 6">
    <name type="scientific">Saimiri boliviensis boliviensis</name>
    <name type="common">Bolivian squirrel monkey</name>
    <dbReference type="NCBI Taxonomy" id="39432"/>
    <lineage>
        <taxon>Eukaryota</taxon>
        <taxon>Metazoa</taxon>
        <taxon>Chordata</taxon>
        <taxon>Craniata</taxon>
        <taxon>Vertebrata</taxon>
        <taxon>Euteleostomi</taxon>
        <taxon>Mammalia</taxon>
        <taxon>Eutheria</taxon>
        <taxon>Euarchontoglires</taxon>
        <taxon>Primates</taxon>
        <taxon>Haplorrhini</taxon>
        <taxon>Platyrrhini</taxon>
        <taxon>Cebidae</taxon>
        <taxon>Saimiriinae</taxon>
        <taxon>Saimiri</taxon>
    </lineage>
</organism>
<dbReference type="AlphaFoldDB" id="A0A2K6T5X2"/>
<evidence type="ECO:0000259" key="4">
    <source>
        <dbReference type="PROSITE" id="PS00388"/>
    </source>
</evidence>
<dbReference type="GO" id="GO:0006511">
    <property type="term" value="P:ubiquitin-dependent protein catabolic process"/>
    <property type="evidence" value="ECO:0007669"/>
    <property type="project" value="InterPro"/>
</dbReference>
<dbReference type="GO" id="GO:0005634">
    <property type="term" value="C:nucleus"/>
    <property type="evidence" value="ECO:0007669"/>
    <property type="project" value="UniProtKB-SubCell"/>
</dbReference>
<evidence type="ECO:0000313" key="6">
    <source>
        <dbReference type="Proteomes" id="UP000233220"/>
    </source>
</evidence>
<evidence type="ECO:0000256" key="2">
    <source>
        <dbReference type="PROSITE-ProRule" id="PRU00808"/>
    </source>
</evidence>
<dbReference type="PANTHER" id="PTHR11599">
    <property type="entry name" value="PROTEASOME SUBUNIT ALPHA/BETA"/>
    <property type="match status" value="1"/>
</dbReference>
<comment type="subcellular location">
    <subcellularLocation>
        <location evidence="3">Cytoplasm</location>
    </subcellularLocation>
    <subcellularLocation>
        <location evidence="3">Nucleus</location>
    </subcellularLocation>
</comment>
<dbReference type="SUPFAM" id="SSF56235">
    <property type="entry name" value="N-terminal nucleophile aminohydrolases (Ntn hydrolases)"/>
    <property type="match status" value="1"/>
</dbReference>
<dbReference type="OMA" id="RECFKVV"/>
<dbReference type="GO" id="GO:0019773">
    <property type="term" value="C:proteasome core complex, alpha-subunit complex"/>
    <property type="evidence" value="ECO:0007669"/>
    <property type="project" value="UniProtKB-UniRule"/>
</dbReference>
<accession>A0A2K6T5X2</accession>
<dbReference type="InterPro" id="IPR050115">
    <property type="entry name" value="Proteasome_alpha"/>
</dbReference>
<reference evidence="5" key="2">
    <citation type="submission" date="2025-09" db="UniProtKB">
        <authorList>
            <consortium name="Ensembl"/>
        </authorList>
    </citation>
    <scope>IDENTIFICATION</scope>
</reference>
<keyword evidence="6" id="KW-1185">Reference proteome</keyword>
<sequence>MSRRYDSRTTIFSPEGRLYQVEYAMEAIGHAGTSLGILANDSVLLAAERRNIHKLLDEVCITSDANTLTNELRLIAQRYLLQYQEPVPCEQLVTALCDIKQAYTQFGGKRPFGVSLLYIGWDKHYGFPLCQSDPSGNDCGWKATCIGNNSAVAVSMLKQGYKEGGMTLKSALALAIKVLNKTMDVSKLTEKG</sequence>
<dbReference type="STRING" id="39432.ENSSBOP00000015041"/>
<dbReference type="InterPro" id="IPR029055">
    <property type="entry name" value="Ntn_hydrolases_N"/>
</dbReference>
<comment type="similarity">
    <text evidence="2 3">Belongs to the peptidase T1A family.</text>
</comment>
<protein>
    <recommendedName>
        <fullName evidence="3">Proteasome subunit alpha type</fullName>
    </recommendedName>
</protein>
<keyword evidence="3" id="KW-0963">Cytoplasm</keyword>
<dbReference type="GeneTree" id="ENSGT00550000074827"/>
<feature type="domain" description="Proteasome alpha-type subunits" evidence="4">
    <location>
        <begin position="5"/>
        <end position="27"/>
    </location>
</feature>
<dbReference type="SMART" id="SM00948">
    <property type="entry name" value="Proteasome_A_N"/>
    <property type="match status" value="1"/>
</dbReference>
<dbReference type="Gene3D" id="3.60.20.10">
    <property type="entry name" value="Glutamine Phosphoribosylpyrophosphate, subunit 1, domain 1"/>
    <property type="match status" value="1"/>
</dbReference>
<dbReference type="InterPro" id="IPR001353">
    <property type="entry name" value="Proteasome_sua/b"/>
</dbReference>
<dbReference type="GO" id="GO:0005737">
    <property type="term" value="C:cytoplasm"/>
    <property type="evidence" value="ECO:0007669"/>
    <property type="project" value="UniProtKB-SubCell"/>
</dbReference>
<dbReference type="Proteomes" id="UP000233220">
    <property type="component" value="Unplaced"/>
</dbReference>
<dbReference type="PROSITE" id="PS00388">
    <property type="entry name" value="PROTEASOME_ALPHA_1"/>
    <property type="match status" value="1"/>
</dbReference>
<dbReference type="Pfam" id="PF10584">
    <property type="entry name" value="Proteasome_A_N"/>
    <property type="match status" value="1"/>
</dbReference>
<dbReference type="PROSITE" id="PS51475">
    <property type="entry name" value="PROTEASOME_ALPHA_2"/>
    <property type="match status" value="1"/>
</dbReference>
<dbReference type="InterPro" id="IPR023332">
    <property type="entry name" value="Proteasome_alpha-type"/>
</dbReference>
<dbReference type="InterPro" id="IPR000426">
    <property type="entry name" value="Proteasome_asu_N"/>
</dbReference>
<evidence type="ECO:0000256" key="3">
    <source>
        <dbReference type="RuleBase" id="RU000551"/>
    </source>
</evidence>
<name>A0A2K6T5X2_SAIBB</name>
<keyword evidence="1 2" id="KW-0647">Proteasome</keyword>
<dbReference type="Ensembl" id="ENSSBOT00000031839.1">
    <property type="protein sequence ID" value="ENSSBOP00000015041.1"/>
    <property type="gene ID" value="ENSSBOG00000024257.1"/>
</dbReference>
<evidence type="ECO:0000256" key="1">
    <source>
        <dbReference type="ARBA" id="ARBA00022942"/>
    </source>
</evidence>
<dbReference type="Pfam" id="PF00227">
    <property type="entry name" value="Proteasome"/>
    <property type="match status" value="1"/>
</dbReference>
<proteinExistence type="inferred from homology"/>
<comment type="subunit">
    <text evidence="3">The 26S proteasome consists of a 20S proteasome core and two 19S regulatory subunits.</text>
</comment>
<reference evidence="5" key="1">
    <citation type="submission" date="2025-08" db="UniProtKB">
        <authorList>
            <consortium name="Ensembl"/>
        </authorList>
    </citation>
    <scope>IDENTIFICATION</scope>
</reference>
<keyword evidence="3" id="KW-0539">Nucleus</keyword>
<evidence type="ECO:0000313" key="5">
    <source>
        <dbReference type="Ensembl" id="ENSSBOP00000015041.1"/>
    </source>
</evidence>